<sequence>MNNVMSMLKKVAVAAAGALLIGGAAAHAQPAKSTWERIQETKVVRLAGTNSEFWAFKDTSGSDAPGAVKIGDTVWRGLGPVMASQIAEALGAKLEIVETTWGNAVPGLQAGQFDLIFGLDGTPPRAAAIDFVPQGLFWYGTALAAAPNVDVSSWEAINKQKLKVAVPAGTSMEFEIAKNAPNAELSKFQGFNDMIAAFQTGRVQALATSLTSATLISARLPGSQVKMPEPAALYPAGTGIRKETDPRWNNFLSTTLLYLVTHGQVQKAIGDVYRFRGVDLSKVQAVVTR</sequence>
<comment type="caution">
    <text evidence="4">The sequence shown here is derived from an EMBL/GenBank/DDBJ whole genome shotgun (WGS) entry which is preliminary data.</text>
</comment>
<evidence type="ECO:0000259" key="3">
    <source>
        <dbReference type="SMART" id="SM00062"/>
    </source>
</evidence>
<dbReference type="PANTHER" id="PTHR35936">
    <property type="entry name" value="MEMBRANE-BOUND LYTIC MUREIN TRANSGLYCOSYLASE F"/>
    <property type="match status" value="1"/>
</dbReference>
<dbReference type="SMART" id="SM00062">
    <property type="entry name" value="PBPb"/>
    <property type="match status" value="1"/>
</dbReference>
<dbReference type="SUPFAM" id="SSF53850">
    <property type="entry name" value="Periplasmic binding protein-like II"/>
    <property type="match status" value="1"/>
</dbReference>
<dbReference type="Gene3D" id="3.40.190.10">
    <property type="entry name" value="Periplasmic binding protein-like II"/>
    <property type="match status" value="2"/>
</dbReference>
<protein>
    <submittedName>
        <fullName evidence="4">Transporter substrate-binding domain-containing protein</fullName>
    </submittedName>
</protein>
<feature type="domain" description="Solute-binding protein family 3/N-terminal" evidence="3">
    <location>
        <begin position="57"/>
        <end position="279"/>
    </location>
</feature>
<reference evidence="5" key="1">
    <citation type="journal article" date="2019" name="Int. J. Syst. Evol. Microbiol.">
        <title>The Global Catalogue of Microorganisms (GCM) 10K type strain sequencing project: providing services to taxonomists for standard genome sequencing and annotation.</title>
        <authorList>
            <consortium name="The Broad Institute Genomics Platform"/>
            <consortium name="The Broad Institute Genome Sequencing Center for Infectious Disease"/>
            <person name="Wu L."/>
            <person name="Ma J."/>
        </authorList>
    </citation>
    <scope>NUCLEOTIDE SEQUENCE [LARGE SCALE GENOMIC DNA]</scope>
    <source>
        <strain evidence="5">KCTC 42182</strain>
    </source>
</reference>
<dbReference type="Proteomes" id="UP001595711">
    <property type="component" value="Unassembled WGS sequence"/>
</dbReference>
<name>A0ABV7VLF3_9PROT</name>
<dbReference type="EMBL" id="JBHRYJ010000008">
    <property type="protein sequence ID" value="MFC3678386.1"/>
    <property type="molecule type" value="Genomic_DNA"/>
</dbReference>
<feature type="signal peptide" evidence="2">
    <location>
        <begin position="1"/>
        <end position="28"/>
    </location>
</feature>
<proteinExistence type="predicted"/>
<dbReference type="Pfam" id="PF00497">
    <property type="entry name" value="SBP_bac_3"/>
    <property type="match status" value="1"/>
</dbReference>
<accession>A0ABV7VLF3</accession>
<evidence type="ECO:0000313" key="4">
    <source>
        <dbReference type="EMBL" id="MFC3678386.1"/>
    </source>
</evidence>
<dbReference type="InterPro" id="IPR001638">
    <property type="entry name" value="Solute-binding_3/MltF_N"/>
</dbReference>
<organism evidence="4 5">
    <name type="scientific">Ferrovibrio xuzhouensis</name>
    <dbReference type="NCBI Taxonomy" id="1576914"/>
    <lineage>
        <taxon>Bacteria</taxon>
        <taxon>Pseudomonadati</taxon>
        <taxon>Pseudomonadota</taxon>
        <taxon>Alphaproteobacteria</taxon>
        <taxon>Rhodospirillales</taxon>
        <taxon>Rhodospirillaceae</taxon>
        <taxon>Ferrovibrio</taxon>
    </lineage>
</organism>
<feature type="chain" id="PRO_5045888046" evidence="2">
    <location>
        <begin position="29"/>
        <end position="289"/>
    </location>
</feature>
<keyword evidence="1 2" id="KW-0732">Signal</keyword>
<dbReference type="RefSeq" id="WP_379730018.1">
    <property type="nucleotide sequence ID" value="NZ_JBHRYJ010000008.1"/>
</dbReference>
<evidence type="ECO:0000313" key="5">
    <source>
        <dbReference type="Proteomes" id="UP001595711"/>
    </source>
</evidence>
<keyword evidence="5" id="KW-1185">Reference proteome</keyword>
<gene>
    <name evidence="4" type="ORF">ACFOOQ_22765</name>
</gene>
<dbReference type="PANTHER" id="PTHR35936:SF17">
    <property type="entry name" value="ARGININE-BINDING EXTRACELLULAR PROTEIN ARTP"/>
    <property type="match status" value="1"/>
</dbReference>
<evidence type="ECO:0000256" key="1">
    <source>
        <dbReference type="ARBA" id="ARBA00022729"/>
    </source>
</evidence>
<evidence type="ECO:0000256" key="2">
    <source>
        <dbReference type="SAM" id="SignalP"/>
    </source>
</evidence>